<dbReference type="GO" id="GO:0022857">
    <property type="term" value="F:transmembrane transporter activity"/>
    <property type="evidence" value="ECO:0007669"/>
    <property type="project" value="InterPro"/>
</dbReference>
<accession>A0A1G9PRQ9</accession>
<feature type="transmembrane region" description="Helical" evidence="8">
    <location>
        <begin position="385"/>
        <end position="404"/>
    </location>
</feature>
<gene>
    <name evidence="10" type="ORF">SAMN05444921_10323</name>
</gene>
<keyword evidence="11" id="KW-1185">Reference proteome</keyword>
<dbReference type="Proteomes" id="UP000199063">
    <property type="component" value="Unassembled WGS sequence"/>
</dbReference>
<dbReference type="Gene3D" id="1.20.1250.20">
    <property type="entry name" value="MFS general substrate transporter like domains"/>
    <property type="match status" value="1"/>
</dbReference>
<sequence length="476" mass="48699">MSVTSRAADGGPTRIRDFRLLLAGAATGQLGAHVTLVALPLVAVLELDASAFQVGLLTAAETAAFLLIGLPAGALTDRMRKRPLMIRADVVRAAAMASIPAAAVAGVLTMVQLYAVALVVGVATVFFDVAHQSYLPQLLPREQLVAGNGALETVRSTAQVTGPGIGGGLVQLAGAHLAVIADAVGYALSALFLLGIRRPEERPEPTAGGSLRKEITEGVRFVVRHPLLRVIALTTGLANLCTAVLMATQTVHLVRSVGLQPGALGLVLSASAVGGLLGALCAARLAARLGQARIIRLSALATGPFAVLWPLSGPGIPGAVLFATGSAVVSFGAVVYNVAQVSFRQALCPPRLLGRMNATLRFLMWGTLPLGALLGGALAESYGARTALAWCAVGFLAVPLPLLLSPLRRMRDLPAPDGVTDGTAHGAPDPGVTPNRAPDDSGSVREAPHDAGIPNGTPQDGRIAEDGEHPTAATLR</sequence>
<feature type="transmembrane region" description="Helical" evidence="8">
    <location>
        <begin position="230"/>
        <end position="251"/>
    </location>
</feature>
<dbReference type="PROSITE" id="PS50850">
    <property type="entry name" value="MFS"/>
    <property type="match status" value="1"/>
</dbReference>
<dbReference type="PANTHER" id="PTHR23513:SF6">
    <property type="entry name" value="MAJOR FACILITATOR SUPERFAMILY ASSOCIATED DOMAIN-CONTAINING PROTEIN"/>
    <property type="match status" value="1"/>
</dbReference>
<feature type="region of interest" description="Disordered" evidence="7">
    <location>
        <begin position="414"/>
        <end position="476"/>
    </location>
</feature>
<dbReference type="RefSeq" id="WP_244291848.1">
    <property type="nucleotide sequence ID" value="NZ_FNHI01000003.1"/>
</dbReference>
<dbReference type="GeneID" id="40828460"/>
<dbReference type="InterPro" id="IPR036259">
    <property type="entry name" value="MFS_trans_sf"/>
</dbReference>
<dbReference type="PANTHER" id="PTHR23513">
    <property type="entry name" value="INTEGRAL MEMBRANE EFFLUX PROTEIN-RELATED"/>
    <property type="match status" value="1"/>
</dbReference>
<keyword evidence="4 8" id="KW-0812">Transmembrane</keyword>
<comment type="subcellular location">
    <subcellularLocation>
        <location evidence="1">Cell membrane</location>
        <topology evidence="1">Multi-pass membrane protein</topology>
    </subcellularLocation>
</comment>
<dbReference type="STRING" id="1196353.SAMN05444921_10323"/>
<feature type="transmembrane region" description="Helical" evidence="8">
    <location>
        <begin position="263"/>
        <end position="287"/>
    </location>
</feature>
<dbReference type="InterPro" id="IPR020846">
    <property type="entry name" value="MFS_dom"/>
</dbReference>
<feature type="transmembrane region" description="Helical" evidence="8">
    <location>
        <begin position="173"/>
        <end position="194"/>
    </location>
</feature>
<keyword evidence="3" id="KW-1003">Cell membrane</keyword>
<dbReference type="GO" id="GO:0005886">
    <property type="term" value="C:plasma membrane"/>
    <property type="evidence" value="ECO:0007669"/>
    <property type="project" value="UniProtKB-SubCell"/>
</dbReference>
<feature type="transmembrane region" description="Helical" evidence="8">
    <location>
        <begin position="294"/>
        <end position="312"/>
    </location>
</feature>
<dbReference type="InterPro" id="IPR010290">
    <property type="entry name" value="TM_effector"/>
</dbReference>
<evidence type="ECO:0000256" key="7">
    <source>
        <dbReference type="SAM" id="MobiDB-lite"/>
    </source>
</evidence>
<feature type="domain" description="Major facilitator superfamily (MFS) profile" evidence="9">
    <location>
        <begin position="1"/>
        <end position="409"/>
    </location>
</feature>
<feature type="compositionally biased region" description="Basic and acidic residues" evidence="7">
    <location>
        <begin position="437"/>
        <end position="449"/>
    </location>
</feature>
<feature type="transmembrane region" description="Helical" evidence="8">
    <location>
        <begin position="360"/>
        <end position="379"/>
    </location>
</feature>
<dbReference type="AlphaFoldDB" id="A0A1G9PRQ9"/>
<evidence type="ECO:0000256" key="8">
    <source>
        <dbReference type="SAM" id="Phobius"/>
    </source>
</evidence>
<reference evidence="11" key="1">
    <citation type="submission" date="2016-10" db="EMBL/GenBank/DDBJ databases">
        <authorList>
            <person name="Varghese N."/>
            <person name="Submissions S."/>
        </authorList>
    </citation>
    <scope>NUCLEOTIDE SEQUENCE [LARGE SCALE GENOMIC DNA]</scope>
    <source>
        <strain evidence="11">CGMCC 4.7042</strain>
    </source>
</reference>
<evidence type="ECO:0000256" key="4">
    <source>
        <dbReference type="ARBA" id="ARBA00022692"/>
    </source>
</evidence>
<feature type="transmembrane region" description="Helical" evidence="8">
    <location>
        <begin position="20"/>
        <end position="45"/>
    </location>
</feature>
<dbReference type="Pfam" id="PF05977">
    <property type="entry name" value="MFS_3"/>
    <property type="match status" value="1"/>
</dbReference>
<evidence type="ECO:0000313" key="11">
    <source>
        <dbReference type="Proteomes" id="UP000199063"/>
    </source>
</evidence>
<feature type="transmembrane region" description="Helical" evidence="8">
    <location>
        <begin position="94"/>
        <end position="127"/>
    </location>
</feature>
<dbReference type="CDD" id="cd06173">
    <property type="entry name" value="MFS_MefA_like"/>
    <property type="match status" value="1"/>
</dbReference>
<evidence type="ECO:0000256" key="6">
    <source>
        <dbReference type="ARBA" id="ARBA00023136"/>
    </source>
</evidence>
<evidence type="ECO:0000256" key="5">
    <source>
        <dbReference type="ARBA" id="ARBA00022989"/>
    </source>
</evidence>
<dbReference type="SUPFAM" id="SSF103473">
    <property type="entry name" value="MFS general substrate transporter"/>
    <property type="match status" value="1"/>
</dbReference>
<evidence type="ECO:0000256" key="1">
    <source>
        <dbReference type="ARBA" id="ARBA00004651"/>
    </source>
</evidence>
<keyword evidence="5 8" id="KW-1133">Transmembrane helix</keyword>
<evidence type="ECO:0000259" key="9">
    <source>
        <dbReference type="PROSITE" id="PS50850"/>
    </source>
</evidence>
<proteinExistence type="predicted"/>
<name>A0A1G9PRQ9_9ACTN</name>
<keyword evidence="2" id="KW-0813">Transport</keyword>
<evidence type="ECO:0000256" key="2">
    <source>
        <dbReference type="ARBA" id="ARBA00022448"/>
    </source>
</evidence>
<feature type="transmembrane region" description="Helical" evidence="8">
    <location>
        <begin position="318"/>
        <end position="339"/>
    </location>
</feature>
<organism evidence="10 11">
    <name type="scientific">Streptomyces wuyuanensis</name>
    <dbReference type="NCBI Taxonomy" id="1196353"/>
    <lineage>
        <taxon>Bacteria</taxon>
        <taxon>Bacillati</taxon>
        <taxon>Actinomycetota</taxon>
        <taxon>Actinomycetes</taxon>
        <taxon>Kitasatosporales</taxon>
        <taxon>Streptomycetaceae</taxon>
        <taxon>Streptomyces</taxon>
    </lineage>
</organism>
<dbReference type="EMBL" id="FNHI01000003">
    <property type="protein sequence ID" value="SDM01476.1"/>
    <property type="molecule type" value="Genomic_DNA"/>
</dbReference>
<evidence type="ECO:0000256" key="3">
    <source>
        <dbReference type="ARBA" id="ARBA00022475"/>
    </source>
</evidence>
<protein>
    <submittedName>
        <fullName evidence="10">Predicted arabinose efflux permease, MFS family</fullName>
    </submittedName>
</protein>
<feature type="transmembrane region" description="Helical" evidence="8">
    <location>
        <begin position="51"/>
        <end position="73"/>
    </location>
</feature>
<evidence type="ECO:0000313" key="10">
    <source>
        <dbReference type="EMBL" id="SDM01476.1"/>
    </source>
</evidence>
<keyword evidence="6 8" id="KW-0472">Membrane</keyword>